<evidence type="ECO:0000313" key="6">
    <source>
        <dbReference type="Proteomes" id="UP001551658"/>
    </source>
</evidence>
<reference evidence="5 6" key="1">
    <citation type="submission" date="2024-06" db="EMBL/GenBank/DDBJ databases">
        <title>The Natural Products Discovery Center: Release of the First 8490 Sequenced Strains for Exploring Actinobacteria Biosynthetic Diversity.</title>
        <authorList>
            <person name="Kalkreuter E."/>
            <person name="Kautsar S.A."/>
            <person name="Yang D."/>
            <person name="Bader C.D."/>
            <person name="Teijaro C.N."/>
            <person name="Fluegel L."/>
            <person name="Davis C.M."/>
            <person name="Simpson J.R."/>
            <person name="Lauterbach L."/>
            <person name="Steele A.D."/>
            <person name="Gui C."/>
            <person name="Meng S."/>
            <person name="Li G."/>
            <person name="Viehrig K."/>
            <person name="Ye F."/>
            <person name="Su P."/>
            <person name="Kiefer A.F."/>
            <person name="Nichols A."/>
            <person name="Cepeda A.J."/>
            <person name="Yan W."/>
            <person name="Fan B."/>
            <person name="Jiang Y."/>
            <person name="Adhikari A."/>
            <person name="Zheng C.-J."/>
            <person name="Schuster L."/>
            <person name="Cowan T.M."/>
            <person name="Smanski M.J."/>
            <person name="Chevrette M.G."/>
            <person name="De Carvalho L.P.S."/>
            <person name="Shen B."/>
        </authorList>
    </citation>
    <scope>NUCLEOTIDE SEQUENCE [LARGE SCALE GENOMIC DNA]</scope>
    <source>
        <strain evidence="5 6">NPDC050671</strain>
    </source>
</reference>
<dbReference type="PROSITE" id="PS00061">
    <property type="entry name" value="ADH_SHORT"/>
    <property type="match status" value="1"/>
</dbReference>
<evidence type="ECO:0000256" key="1">
    <source>
        <dbReference type="ARBA" id="ARBA00006484"/>
    </source>
</evidence>
<gene>
    <name evidence="5" type="ORF">AB0H72_01710</name>
</gene>
<evidence type="ECO:0000256" key="2">
    <source>
        <dbReference type="ARBA" id="ARBA00022797"/>
    </source>
</evidence>
<name>A0ABV3F110_9NOCA</name>
<dbReference type="RefSeq" id="WP_357972153.1">
    <property type="nucleotide sequence ID" value="NZ_JBFAIH010000001.1"/>
</dbReference>
<evidence type="ECO:0000256" key="3">
    <source>
        <dbReference type="ARBA" id="ARBA00023002"/>
    </source>
</evidence>
<dbReference type="Gene3D" id="3.40.50.720">
    <property type="entry name" value="NAD(P)-binding Rossmann-like Domain"/>
    <property type="match status" value="1"/>
</dbReference>
<dbReference type="Proteomes" id="UP001551658">
    <property type="component" value="Unassembled WGS sequence"/>
</dbReference>
<dbReference type="PANTHER" id="PTHR43943">
    <property type="entry name" value="DEHYDROGENASE/REDUCTASE (SDR FAMILY) MEMBER 4"/>
    <property type="match status" value="1"/>
</dbReference>
<dbReference type="PANTHER" id="PTHR43943:SF17">
    <property type="entry name" value="3-PHENYLPROPIONATE-DIHYDRODIOL_CINNAMIC ACID-DIHYDRODIOL DEHYDROGENASE"/>
    <property type="match status" value="1"/>
</dbReference>
<dbReference type="PRINTS" id="PR00081">
    <property type="entry name" value="GDHRDH"/>
</dbReference>
<dbReference type="InterPro" id="IPR002347">
    <property type="entry name" value="SDR_fam"/>
</dbReference>
<organism evidence="5 6">
    <name type="scientific">Nocardia fusca</name>
    <dbReference type="NCBI Taxonomy" id="941183"/>
    <lineage>
        <taxon>Bacteria</taxon>
        <taxon>Bacillati</taxon>
        <taxon>Actinomycetota</taxon>
        <taxon>Actinomycetes</taxon>
        <taxon>Mycobacteriales</taxon>
        <taxon>Nocardiaceae</taxon>
        <taxon>Nocardia</taxon>
    </lineage>
</organism>
<accession>A0ABV3F110</accession>
<dbReference type="NCBIfam" id="NF005559">
    <property type="entry name" value="PRK07231.1"/>
    <property type="match status" value="1"/>
</dbReference>
<keyword evidence="4" id="KW-0520">NAD</keyword>
<dbReference type="Pfam" id="PF13561">
    <property type="entry name" value="adh_short_C2"/>
    <property type="match status" value="1"/>
</dbReference>
<dbReference type="EMBL" id="JBFAIH010000001">
    <property type="protein sequence ID" value="MEV0361392.1"/>
    <property type="molecule type" value="Genomic_DNA"/>
</dbReference>
<evidence type="ECO:0000313" key="5">
    <source>
        <dbReference type="EMBL" id="MEV0361392.1"/>
    </source>
</evidence>
<comment type="caution">
    <text evidence="5">The sequence shown here is derived from an EMBL/GenBank/DDBJ whole genome shotgun (WGS) entry which is preliminary data.</text>
</comment>
<comment type="similarity">
    <text evidence="1">Belongs to the short-chain dehydrogenases/reductases (SDR) family.</text>
</comment>
<dbReference type="InterPro" id="IPR020904">
    <property type="entry name" value="Sc_DH/Rdtase_CS"/>
</dbReference>
<dbReference type="EC" id="1.1.1.47" evidence="5"/>
<dbReference type="GO" id="GO:0047936">
    <property type="term" value="F:glucose 1-dehydrogenase [NAD(P)+] activity"/>
    <property type="evidence" value="ECO:0007669"/>
    <property type="project" value="UniProtKB-EC"/>
</dbReference>
<dbReference type="PRINTS" id="PR00080">
    <property type="entry name" value="SDRFAMILY"/>
</dbReference>
<keyword evidence="3 5" id="KW-0560">Oxidoreductase</keyword>
<evidence type="ECO:0000256" key="4">
    <source>
        <dbReference type="ARBA" id="ARBA00023027"/>
    </source>
</evidence>
<sequence>MSTTDLTGKVALVTGASRGLGLAIARGLRDAGATVIVSSRKLAACEAAVAALGAGPASAHPLELHVGRWDSIEPAVDRIVAEFGSLDIVVNNAGIAPSAENLAAATEGLWDKTLEVNLKGPFRLMAVAGARMAAAGGGSIINISSIGAVRPSPPEAMYAAAKNGLNALTMAFAQEYAPSVRVNCVMPGGFATDMAEHWDDEFVGKIVDRLPAGRLGRPEEIAGLVVHLASDAAGYTTGALIPVDGGRTAVY</sequence>
<protein>
    <submittedName>
        <fullName evidence="5">Glucose 1-dehydrogenase</fullName>
        <ecNumber evidence="5">1.1.1.47</ecNumber>
    </submittedName>
</protein>
<keyword evidence="2" id="KW-0058">Aromatic hydrocarbons catabolism</keyword>
<keyword evidence="6" id="KW-1185">Reference proteome</keyword>
<dbReference type="InterPro" id="IPR036291">
    <property type="entry name" value="NAD(P)-bd_dom_sf"/>
</dbReference>
<dbReference type="SUPFAM" id="SSF51735">
    <property type="entry name" value="NAD(P)-binding Rossmann-fold domains"/>
    <property type="match status" value="1"/>
</dbReference>
<proteinExistence type="inferred from homology"/>